<dbReference type="InterPro" id="IPR050188">
    <property type="entry name" value="RluA_PseudoU_synthase"/>
</dbReference>
<dbReference type="Pfam" id="PF00849">
    <property type="entry name" value="PseudoU_synth_2"/>
    <property type="match status" value="1"/>
</dbReference>
<dbReference type="NCBIfam" id="TIGR00005">
    <property type="entry name" value="rluA_subfam"/>
    <property type="match status" value="1"/>
</dbReference>
<dbReference type="GO" id="GO:0003723">
    <property type="term" value="F:RNA binding"/>
    <property type="evidence" value="ECO:0007669"/>
    <property type="project" value="UniProtKB-KW"/>
</dbReference>
<keyword evidence="4" id="KW-0694">RNA-binding</keyword>
<evidence type="ECO:0000256" key="5">
    <source>
        <dbReference type="RuleBase" id="RU362028"/>
    </source>
</evidence>
<keyword evidence="8" id="KW-1185">Reference proteome</keyword>
<comment type="similarity">
    <text evidence="1 5">Belongs to the pseudouridine synthase RluA family.</text>
</comment>
<evidence type="ECO:0000256" key="2">
    <source>
        <dbReference type="ARBA" id="ARBA00023235"/>
    </source>
</evidence>
<dbReference type="EC" id="5.4.99.-" evidence="5"/>
<dbReference type="CDD" id="cd02869">
    <property type="entry name" value="PseudoU_synth_RluA_like"/>
    <property type="match status" value="1"/>
</dbReference>
<reference evidence="8" key="1">
    <citation type="submission" date="2016-01" db="EMBL/GenBank/DDBJ databases">
        <authorList>
            <person name="Mitreva M."/>
            <person name="Pepin K.H."/>
            <person name="Mihindukulasuriya K.A."/>
            <person name="Fulton R."/>
            <person name="Fronick C."/>
            <person name="O'Laughlin M."/>
            <person name="Miner T."/>
            <person name="Herter B."/>
            <person name="Rosa B.A."/>
            <person name="Cordes M."/>
            <person name="Tomlinson C."/>
            <person name="Wollam A."/>
            <person name="Palsikar V.B."/>
            <person name="Mardis E.R."/>
            <person name="Wilson R.K."/>
        </authorList>
    </citation>
    <scope>NUCLEOTIDE SEQUENCE [LARGE SCALE GENOMIC DNA]</scope>
    <source>
        <strain evidence="8">CMW8396</strain>
    </source>
</reference>
<dbReference type="Gene3D" id="3.10.290.10">
    <property type="entry name" value="RNA-binding S4 domain"/>
    <property type="match status" value="1"/>
</dbReference>
<dbReference type="PROSITE" id="PS01129">
    <property type="entry name" value="PSI_RLU"/>
    <property type="match status" value="1"/>
</dbReference>
<dbReference type="CDD" id="cd00165">
    <property type="entry name" value="S4"/>
    <property type="match status" value="1"/>
</dbReference>
<dbReference type="InterPro" id="IPR006145">
    <property type="entry name" value="PsdUridine_synth_RsuA/RluA"/>
</dbReference>
<dbReference type="GO" id="GO:0000455">
    <property type="term" value="P:enzyme-directed rRNA pseudouridine synthesis"/>
    <property type="evidence" value="ECO:0007669"/>
    <property type="project" value="TreeGrafter"/>
</dbReference>
<evidence type="ECO:0000313" key="8">
    <source>
        <dbReference type="Proteomes" id="UP000070617"/>
    </source>
</evidence>
<dbReference type="InterPro" id="IPR006224">
    <property type="entry name" value="PsdUridine_synth_RluA-like_CS"/>
</dbReference>
<dbReference type="SUPFAM" id="SSF55174">
    <property type="entry name" value="Alpha-L RNA-binding motif"/>
    <property type="match status" value="1"/>
</dbReference>
<keyword evidence="2 5" id="KW-0413">Isomerase</keyword>
<dbReference type="SMART" id="SM00363">
    <property type="entry name" value="S4"/>
    <property type="match status" value="1"/>
</dbReference>
<dbReference type="STRING" id="134605.HMPREF3206_00821"/>
<feature type="domain" description="RNA-binding S4" evidence="6">
    <location>
        <begin position="23"/>
        <end position="88"/>
    </location>
</feature>
<accession>A0A133NFD3</accession>
<dbReference type="AlphaFoldDB" id="A0A133NFD3"/>
<sequence>MGIRMRRIVENYEYQVGEEDQGKRLDLFLKEQLPEATRSYLEKLITEGYVLCNEKVITKNGKKLKGKEVIQLAIPEEEEMEIVAENIPLDIVYEDKYLLVVNKQANMVVHPALGNYSGTLVNALLYYCKENLSDMNGVIRPGIVHRLDKDTTGLIIVAKNNQVHSKLALMFQEKTIRKTYVAIVKGRFSEERKEGRLETLITRDPKDRKKMTVSQIQGKKAISNYRVLLDGDKHSLVEVKIETGRTHQIRVHMKYLNHPILGDIVYGQEDTKCKRQMLHAYRLEFIHPITEEAICLEGKLPEDFIEAGKRVFDGKDVGTVLI</sequence>
<organism evidence="7 8">
    <name type="scientific">Fusobacterium equinum</name>
    <dbReference type="NCBI Taxonomy" id="134605"/>
    <lineage>
        <taxon>Bacteria</taxon>
        <taxon>Fusobacteriati</taxon>
        <taxon>Fusobacteriota</taxon>
        <taxon>Fusobacteriia</taxon>
        <taxon>Fusobacteriales</taxon>
        <taxon>Fusobacteriaceae</taxon>
        <taxon>Fusobacterium</taxon>
    </lineage>
</organism>
<protein>
    <recommendedName>
        <fullName evidence="5">Pseudouridine synthase</fullName>
        <ecNumber evidence="5">5.4.99.-</ecNumber>
    </recommendedName>
</protein>
<name>A0A133NFD3_9FUSO</name>
<gene>
    <name evidence="7" type="ORF">HMPREF3206_00821</name>
</gene>
<comment type="function">
    <text evidence="5">Responsible for synthesis of pseudouridine from uracil.</text>
</comment>
<dbReference type="InterPro" id="IPR036986">
    <property type="entry name" value="S4_RNA-bd_sf"/>
</dbReference>
<dbReference type="EMBL" id="LRPX01000035">
    <property type="protein sequence ID" value="KXA14990.1"/>
    <property type="molecule type" value="Genomic_DNA"/>
</dbReference>
<feature type="active site" evidence="3">
    <location>
        <position position="148"/>
    </location>
</feature>
<dbReference type="SUPFAM" id="SSF55120">
    <property type="entry name" value="Pseudouridine synthase"/>
    <property type="match status" value="1"/>
</dbReference>
<evidence type="ECO:0000256" key="3">
    <source>
        <dbReference type="PIRSR" id="PIRSR606225-1"/>
    </source>
</evidence>
<comment type="catalytic activity">
    <reaction evidence="5">
        <text>a uridine in RNA = a pseudouridine in RNA</text>
        <dbReference type="Rhea" id="RHEA:48348"/>
        <dbReference type="Rhea" id="RHEA-COMP:12068"/>
        <dbReference type="Rhea" id="RHEA-COMP:12069"/>
        <dbReference type="ChEBI" id="CHEBI:65314"/>
        <dbReference type="ChEBI" id="CHEBI:65315"/>
    </reaction>
</comment>
<proteinExistence type="inferred from homology"/>
<dbReference type="InterPro" id="IPR002942">
    <property type="entry name" value="S4_RNA-bd"/>
</dbReference>
<dbReference type="Pfam" id="PF01479">
    <property type="entry name" value="S4"/>
    <property type="match status" value="1"/>
</dbReference>
<dbReference type="GO" id="GO:0120159">
    <property type="term" value="F:rRNA pseudouridine synthase activity"/>
    <property type="evidence" value="ECO:0007669"/>
    <property type="project" value="UniProtKB-ARBA"/>
</dbReference>
<dbReference type="PATRIC" id="fig|134605.3.peg.818"/>
<evidence type="ECO:0000256" key="1">
    <source>
        <dbReference type="ARBA" id="ARBA00010876"/>
    </source>
</evidence>
<dbReference type="InterPro" id="IPR006225">
    <property type="entry name" value="PsdUridine_synth_RluC/D"/>
</dbReference>
<dbReference type="PANTHER" id="PTHR21600:SF44">
    <property type="entry name" value="RIBOSOMAL LARGE SUBUNIT PSEUDOURIDINE SYNTHASE D"/>
    <property type="match status" value="1"/>
</dbReference>
<evidence type="ECO:0000259" key="6">
    <source>
        <dbReference type="SMART" id="SM00363"/>
    </source>
</evidence>
<dbReference type="PROSITE" id="PS50889">
    <property type="entry name" value="S4"/>
    <property type="match status" value="1"/>
</dbReference>
<dbReference type="InterPro" id="IPR020103">
    <property type="entry name" value="PsdUridine_synth_cat_dom_sf"/>
</dbReference>
<evidence type="ECO:0000256" key="4">
    <source>
        <dbReference type="PROSITE-ProRule" id="PRU00182"/>
    </source>
</evidence>
<evidence type="ECO:0000313" key="7">
    <source>
        <dbReference type="EMBL" id="KXA14990.1"/>
    </source>
</evidence>
<dbReference type="PANTHER" id="PTHR21600">
    <property type="entry name" value="MITOCHONDRIAL RNA PSEUDOURIDINE SYNTHASE"/>
    <property type="match status" value="1"/>
</dbReference>
<comment type="caution">
    <text evidence="7">The sequence shown here is derived from an EMBL/GenBank/DDBJ whole genome shotgun (WGS) entry which is preliminary data.</text>
</comment>
<dbReference type="Proteomes" id="UP000070617">
    <property type="component" value="Unassembled WGS sequence"/>
</dbReference>
<dbReference type="Gene3D" id="3.30.2350.10">
    <property type="entry name" value="Pseudouridine synthase"/>
    <property type="match status" value="1"/>
</dbReference>